<protein>
    <submittedName>
        <fullName evidence="1">Uncharacterized protein</fullName>
    </submittedName>
</protein>
<name>A0ABU1IQB7_9BACL</name>
<evidence type="ECO:0000313" key="2">
    <source>
        <dbReference type="Proteomes" id="UP001185012"/>
    </source>
</evidence>
<gene>
    <name evidence="1" type="ORF">JOE21_002742</name>
</gene>
<evidence type="ECO:0000313" key="1">
    <source>
        <dbReference type="EMBL" id="MDR6226732.1"/>
    </source>
</evidence>
<dbReference type="EMBL" id="JAVDQG010000006">
    <property type="protein sequence ID" value="MDR6226732.1"/>
    <property type="molecule type" value="Genomic_DNA"/>
</dbReference>
<comment type="caution">
    <text evidence="1">The sequence shown here is derived from an EMBL/GenBank/DDBJ whole genome shotgun (WGS) entry which is preliminary data.</text>
</comment>
<dbReference type="Proteomes" id="UP001185012">
    <property type="component" value="Unassembled WGS sequence"/>
</dbReference>
<keyword evidence="2" id="KW-1185">Reference proteome</keyword>
<dbReference type="RefSeq" id="WP_309867049.1">
    <property type="nucleotide sequence ID" value="NZ_JAVDQG010000006.1"/>
</dbReference>
<accession>A0ABU1IQB7</accession>
<organism evidence="1 2">
    <name type="scientific">Desmospora profundinema</name>
    <dbReference type="NCBI Taxonomy" id="1571184"/>
    <lineage>
        <taxon>Bacteria</taxon>
        <taxon>Bacillati</taxon>
        <taxon>Bacillota</taxon>
        <taxon>Bacilli</taxon>
        <taxon>Bacillales</taxon>
        <taxon>Thermoactinomycetaceae</taxon>
        <taxon>Desmospora</taxon>
    </lineage>
</organism>
<proteinExistence type="predicted"/>
<reference evidence="1 2" key="1">
    <citation type="submission" date="2023-07" db="EMBL/GenBank/DDBJ databases">
        <title>Genomic Encyclopedia of Type Strains, Phase IV (KMG-IV): sequencing the most valuable type-strain genomes for metagenomic binning, comparative biology and taxonomic classification.</title>
        <authorList>
            <person name="Goeker M."/>
        </authorList>
    </citation>
    <scope>NUCLEOTIDE SEQUENCE [LARGE SCALE GENOMIC DNA]</scope>
    <source>
        <strain evidence="1 2">DSM 45903</strain>
    </source>
</reference>
<sequence>MERNWGGVEKWSHRPRALGQCRYERGILRLRRFVGNPIAAGWVRFIQ</sequence>